<dbReference type="AlphaFoldDB" id="A0A2G2Z0E5"/>
<dbReference type="Proteomes" id="UP000222542">
    <property type="component" value="Unassembled WGS sequence"/>
</dbReference>
<evidence type="ECO:0000313" key="3">
    <source>
        <dbReference type="Proteomes" id="UP000222542"/>
    </source>
</evidence>
<keyword evidence="3" id="KW-1185">Reference proteome</keyword>
<evidence type="ECO:0000256" key="1">
    <source>
        <dbReference type="SAM" id="SignalP"/>
    </source>
</evidence>
<accession>A0A2G2Z0E5</accession>
<dbReference type="PANTHER" id="PTHR47801:SF1">
    <property type="entry name" value="OS05G0145600 PROTEIN"/>
    <property type="match status" value="1"/>
</dbReference>
<reference evidence="2 3" key="2">
    <citation type="journal article" date="2017" name="Genome Biol.">
        <title>New reference genome sequences of hot pepper reveal the massive evolution of plant disease-resistance genes by retroduplication.</title>
        <authorList>
            <person name="Kim S."/>
            <person name="Park J."/>
            <person name="Yeom S.I."/>
            <person name="Kim Y.M."/>
            <person name="Seo E."/>
            <person name="Kim K.T."/>
            <person name="Kim M.S."/>
            <person name="Lee J.M."/>
            <person name="Cheong K."/>
            <person name="Shin H.S."/>
            <person name="Kim S.B."/>
            <person name="Han K."/>
            <person name="Lee J."/>
            <person name="Park M."/>
            <person name="Lee H.A."/>
            <person name="Lee H.Y."/>
            <person name="Lee Y."/>
            <person name="Oh S."/>
            <person name="Lee J.H."/>
            <person name="Choi E."/>
            <person name="Choi E."/>
            <person name="Lee S.E."/>
            <person name="Jeon J."/>
            <person name="Kim H."/>
            <person name="Choi G."/>
            <person name="Song H."/>
            <person name="Lee J."/>
            <person name="Lee S.C."/>
            <person name="Kwon J.K."/>
            <person name="Lee H.Y."/>
            <person name="Koo N."/>
            <person name="Hong Y."/>
            <person name="Kim R.W."/>
            <person name="Kang W.H."/>
            <person name="Huh J.H."/>
            <person name="Kang B.C."/>
            <person name="Yang T.J."/>
            <person name="Lee Y.H."/>
            <person name="Bennetzen J.L."/>
            <person name="Choi D."/>
        </authorList>
    </citation>
    <scope>NUCLEOTIDE SEQUENCE [LARGE SCALE GENOMIC DNA]</scope>
    <source>
        <strain evidence="3">cv. CM334</strain>
    </source>
</reference>
<feature type="signal peptide" evidence="1">
    <location>
        <begin position="1"/>
        <end position="20"/>
    </location>
</feature>
<sequence>MMLCGLLSAGFIILCTPASGWLPFQHCRYAIVRDITDAGLGLNKFCYAGLIAAHKNKEPVRDDLAS</sequence>
<dbReference type="EMBL" id="AYRZ02000007">
    <property type="protein sequence ID" value="PHT75482.1"/>
    <property type="molecule type" value="Genomic_DNA"/>
</dbReference>
<name>A0A2G2Z0E5_CAPAN</name>
<dbReference type="PANTHER" id="PTHR47801">
    <property type="entry name" value="OS05G0145600 PROTEIN"/>
    <property type="match status" value="1"/>
</dbReference>
<organism evidence="2 3">
    <name type="scientific">Capsicum annuum</name>
    <name type="common">Capsicum pepper</name>
    <dbReference type="NCBI Taxonomy" id="4072"/>
    <lineage>
        <taxon>Eukaryota</taxon>
        <taxon>Viridiplantae</taxon>
        <taxon>Streptophyta</taxon>
        <taxon>Embryophyta</taxon>
        <taxon>Tracheophyta</taxon>
        <taxon>Spermatophyta</taxon>
        <taxon>Magnoliopsida</taxon>
        <taxon>eudicotyledons</taxon>
        <taxon>Gunneridae</taxon>
        <taxon>Pentapetalae</taxon>
        <taxon>asterids</taxon>
        <taxon>lamiids</taxon>
        <taxon>Solanales</taxon>
        <taxon>Solanaceae</taxon>
        <taxon>Solanoideae</taxon>
        <taxon>Capsiceae</taxon>
        <taxon>Capsicum</taxon>
    </lineage>
</organism>
<protein>
    <submittedName>
        <fullName evidence="2">Uncharacterized protein</fullName>
    </submittedName>
</protein>
<evidence type="ECO:0000313" key="2">
    <source>
        <dbReference type="EMBL" id="PHT75482.1"/>
    </source>
</evidence>
<dbReference type="Gramene" id="PHT75482">
    <property type="protein sequence ID" value="PHT75482"/>
    <property type="gene ID" value="T459_19004"/>
</dbReference>
<proteinExistence type="predicted"/>
<feature type="chain" id="PRO_5013881820" evidence="1">
    <location>
        <begin position="21"/>
        <end position="66"/>
    </location>
</feature>
<keyword evidence="1" id="KW-0732">Signal</keyword>
<reference evidence="2 3" key="1">
    <citation type="journal article" date="2014" name="Nat. Genet.">
        <title>Genome sequence of the hot pepper provides insights into the evolution of pungency in Capsicum species.</title>
        <authorList>
            <person name="Kim S."/>
            <person name="Park M."/>
            <person name="Yeom S.I."/>
            <person name="Kim Y.M."/>
            <person name="Lee J.M."/>
            <person name="Lee H.A."/>
            <person name="Seo E."/>
            <person name="Choi J."/>
            <person name="Cheong K."/>
            <person name="Kim K.T."/>
            <person name="Jung K."/>
            <person name="Lee G.W."/>
            <person name="Oh S.K."/>
            <person name="Bae C."/>
            <person name="Kim S.B."/>
            <person name="Lee H.Y."/>
            <person name="Kim S.Y."/>
            <person name="Kim M.S."/>
            <person name="Kang B.C."/>
            <person name="Jo Y.D."/>
            <person name="Yang H.B."/>
            <person name="Jeong H.J."/>
            <person name="Kang W.H."/>
            <person name="Kwon J.K."/>
            <person name="Shin C."/>
            <person name="Lim J.Y."/>
            <person name="Park J.H."/>
            <person name="Huh J.H."/>
            <person name="Kim J.S."/>
            <person name="Kim B.D."/>
            <person name="Cohen O."/>
            <person name="Paran I."/>
            <person name="Suh M.C."/>
            <person name="Lee S.B."/>
            <person name="Kim Y.K."/>
            <person name="Shin Y."/>
            <person name="Noh S.J."/>
            <person name="Park J."/>
            <person name="Seo Y.S."/>
            <person name="Kwon S.Y."/>
            <person name="Kim H.A."/>
            <person name="Park J.M."/>
            <person name="Kim H.J."/>
            <person name="Choi S.B."/>
            <person name="Bosland P.W."/>
            <person name="Reeves G."/>
            <person name="Jo S.H."/>
            <person name="Lee B.W."/>
            <person name="Cho H.T."/>
            <person name="Choi H.S."/>
            <person name="Lee M.S."/>
            <person name="Yu Y."/>
            <person name="Do Choi Y."/>
            <person name="Park B.S."/>
            <person name="van Deynze A."/>
            <person name="Ashrafi H."/>
            <person name="Hill T."/>
            <person name="Kim W.T."/>
            <person name="Pai H.S."/>
            <person name="Ahn H.K."/>
            <person name="Yeam I."/>
            <person name="Giovannoni J.J."/>
            <person name="Rose J.K."/>
            <person name="Sorensen I."/>
            <person name="Lee S.J."/>
            <person name="Kim R.W."/>
            <person name="Choi I.Y."/>
            <person name="Choi B.S."/>
            <person name="Lim J.S."/>
            <person name="Lee Y.H."/>
            <person name="Choi D."/>
        </authorList>
    </citation>
    <scope>NUCLEOTIDE SEQUENCE [LARGE SCALE GENOMIC DNA]</scope>
    <source>
        <strain evidence="3">cv. CM334</strain>
    </source>
</reference>
<gene>
    <name evidence="2" type="ORF">T459_19004</name>
</gene>
<comment type="caution">
    <text evidence="2">The sequence shown here is derived from an EMBL/GenBank/DDBJ whole genome shotgun (WGS) entry which is preliminary data.</text>
</comment>
<dbReference type="STRING" id="4072.A0A2G2Z0E5"/>